<comment type="caution">
    <text evidence="1">The sequence shown here is derived from an EMBL/GenBank/DDBJ whole genome shotgun (WGS) entry which is preliminary data.</text>
</comment>
<evidence type="ECO:0000313" key="2">
    <source>
        <dbReference type="Proteomes" id="UP000015350"/>
    </source>
</evidence>
<dbReference type="RefSeq" id="WP_021133116.1">
    <property type="nucleotide sequence ID" value="NZ_AQPH01000066.1"/>
</dbReference>
<gene>
    <name evidence="1" type="ORF">K678_14137</name>
</gene>
<accession>S9S4E3</accession>
<dbReference type="Proteomes" id="UP000015350">
    <property type="component" value="Unassembled WGS sequence"/>
</dbReference>
<reference evidence="1 2" key="1">
    <citation type="submission" date="2013-04" db="EMBL/GenBank/DDBJ databases">
        <authorList>
            <person name="Kuznetsov B."/>
            <person name="Ivanovsky R."/>
        </authorList>
    </citation>
    <scope>NUCLEOTIDE SEQUENCE [LARGE SCALE GENOMIC DNA]</scope>
    <source>
        <strain evidence="1 2">MGU-K5</strain>
    </source>
</reference>
<dbReference type="OrthoDB" id="9835727at2"/>
<organism evidence="1 2">
    <name type="scientific">Magnetospirillum fulvum MGU-K5</name>
    <dbReference type="NCBI Taxonomy" id="1316936"/>
    <lineage>
        <taxon>Bacteria</taxon>
        <taxon>Pseudomonadati</taxon>
        <taxon>Pseudomonadota</taxon>
        <taxon>Alphaproteobacteria</taxon>
        <taxon>Rhodospirillales</taxon>
        <taxon>Rhodospirillaceae</taxon>
        <taxon>Magnetospirillum</taxon>
    </lineage>
</organism>
<name>S9S4E3_MAGFU</name>
<dbReference type="AlphaFoldDB" id="S9S4E3"/>
<proteinExistence type="predicted"/>
<protein>
    <submittedName>
        <fullName evidence="1">Uncharacterized protein</fullName>
    </submittedName>
</protein>
<dbReference type="STRING" id="1316936.K678_14137"/>
<dbReference type="EMBL" id="AQPH01000066">
    <property type="protein sequence ID" value="EPY00822.1"/>
    <property type="molecule type" value="Genomic_DNA"/>
</dbReference>
<evidence type="ECO:0000313" key="1">
    <source>
        <dbReference type="EMBL" id="EPY00822.1"/>
    </source>
</evidence>
<sequence length="127" mass="14061">MGTVNASQEPGREEIESALAEASRIKQDTLSFMQAAEKADNVFIRRNEGKPEGYTETPYGAALVGARESVDRLMIVISSLTRLQRSHATMFAADFRELLREIERARVTLAGLGTPPDSEDDDDEEED</sequence>